<evidence type="ECO:0000256" key="5">
    <source>
        <dbReference type="ARBA" id="ARBA00023253"/>
    </source>
</evidence>
<dbReference type="EMBL" id="QPFP01000014">
    <property type="protein sequence ID" value="TEB32928.1"/>
    <property type="molecule type" value="Genomic_DNA"/>
</dbReference>
<evidence type="ECO:0000256" key="8">
    <source>
        <dbReference type="ARBA" id="ARBA00026232"/>
    </source>
</evidence>
<dbReference type="OrthoDB" id="423313at2759"/>
<evidence type="ECO:0000313" key="10">
    <source>
        <dbReference type="EMBL" id="TEB32928.1"/>
    </source>
</evidence>
<evidence type="ECO:0000256" key="1">
    <source>
        <dbReference type="ARBA" id="ARBA00004240"/>
    </source>
</evidence>
<evidence type="ECO:0000256" key="9">
    <source>
        <dbReference type="SAM" id="Phobius"/>
    </source>
</evidence>
<dbReference type="InterPro" id="IPR019378">
    <property type="entry name" value="GDP-Fuc_O-FucTrfase"/>
</dbReference>
<comment type="similarity">
    <text evidence="7">Belongs to the glycosyltransferase 68 family.</text>
</comment>
<keyword evidence="11" id="KW-1185">Reference proteome</keyword>
<dbReference type="InterPro" id="IPR045130">
    <property type="entry name" value="OFUT2-like"/>
</dbReference>
<keyword evidence="4" id="KW-0256">Endoplasmic reticulum</keyword>
<gene>
    <name evidence="10" type="ORF">FA13DRAFT_1731447</name>
</gene>
<dbReference type="PANTHER" id="PTHR13398:SF0">
    <property type="entry name" value="GDP-FUCOSE PROTEIN O-FUCOSYLTRANSFERASE 2"/>
    <property type="match status" value="1"/>
</dbReference>
<reference evidence="10 11" key="1">
    <citation type="journal article" date="2019" name="Nat. Ecol. Evol.">
        <title>Megaphylogeny resolves global patterns of mushroom evolution.</title>
        <authorList>
            <person name="Varga T."/>
            <person name="Krizsan K."/>
            <person name="Foldi C."/>
            <person name="Dima B."/>
            <person name="Sanchez-Garcia M."/>
            <person name="Sanchez-Ramirez S."/>
            <person name="Szollosi G.J."/>
            <person name="Szarkandi J.G."/>
            <person name="Papp V."/>
            <person name="Albert L."/>
            <person name="Andreopoulos W."/>
            <person name="Angelini C."/>
            <person name="Antonin V."/>
            <person name="Barry K.W."/>
            <person name="Bougher N.L."/>
            <person name="Buchanan P."/>
            <person name="Buyck B."/>
            <person name="Bense V."/>
            <person name="Catcheside P."/>
            <person name="Chovatia M."/>
            <person name="Cooper J."/>
            <person name="Damon W."/>
            <person name="Desjardin D."/>
            <person name="Finy P."/>
            <person name="Geml J."/>
            <person name="Haridas S."/>
            <person name="Hughes K."/>
            <person name="Justo A."/>
            <person name="Karasinski D."/>
            <person name="Kautmanova I."/>
            <person name="Kiss B."/>
            <person name="Kocsube S."/>
            <person name="Kotiranta H."/>
            <person name="LaButti K.M."/>
            <person name="Lechner B.E."/>
            <person name="Liimatainen K."/>
            <person name="Lipzen A."/>
            <person name="Lukacs Z."/>
            <person name="Mihaltcheva S."/>
            <person name="Morgado L.N."/>
            <person name="Niskanen T."/>
            <person name="Noordeloos M.E."/>
            <person name="Ohm R.A."/>
            <person name="Ortiz-Santana B."/>
            <person name="Ovrebo C."/>
            <person name="Racz N."/>
            <person name="Riley R."/>
            <person name="Savchenko A."/>
            <person name="Shiryaev A."/>
            <person name="Soop K."/>
            <person name="Spirin V."/>
            <person name="Szebenyi C."/>
            <person name="Tomsovsky M."/>
            <person name="Tulloss R.E."/>
            <person name="Uehling J."/>
            <person name="Grigoriev I.V."/>
            <person name="Vagvolgyi C."/>
            <person name="Papp T."/>
            <person name="Martin F.M."/>
            <person name="Miettinen O."/>
            <person name="Hibbett D.S."/>
            <person name="Nagy L.G."/>
        </authorList>
    </citation>
    <scope>NUCLEOTIDE SEQUENCE [LARGE SCALE GENOMIC DNA]</scope>
    <source>
        <strain evidence="10 11">FP101781</strain>
    </source>
</reference>
<keyword evidence="9" id="KW-1133">Transmembrane helix</keyword>
<proteinExistence type="inferred from homology"/>
<evidence type="ECO:0000313" key="11">
    <source>
        <dbReference type="Proteomes" id="UP000298030"/>
    </source>
</evidence>
<evidence type="ECO:0000256" key="7">
    <source>
        <dbReference type="ARBA" id="ARBA00025803"/>
    </source>
</evidence>
<keyword evidence="5" id="KW-0294">Fucose metabolism</keyword>
<sequence>MSPTGYNSLLESSKQYEFFRGHSRRRMVILGLTAVFVITLLIQFFLRPTQSQRLQAVVPPDHDASKDLPSLTPWMDTSSSLNYPYPTEFARGNFRDDTYYLTSFPVAAFTNKVIGYMHLIYLAFLTQRVPIIPPMLPPGWVPVDAGMIPFGDIFNLTTLRANLRHPVLEWADVKKIPPNSSIEIQLEPTDPALEHFGCWSTNRRSATGPTWVEGAENILRIDMSFTRVPDWAYMNASNKAEVHTTFPGLSSIIWPKHPNPGTSNLPLLRKSRFNQTLPPDQQLACFDFMFFISSGVKPFEFEQRWSPAWNTVGTNMRFTQSLIDMAGVYLRRAMHLDEGSPFPAMITVHIRRNDWKIKCQDGQQPPCYIPVAHYQRAVNNVQRKLQETQDSVVTYVYVASDETDPTFWKEITDLGWIYFDHTAERTVERLGAWYPLLIDKVALSMGRGFVGTQSSTFSVLNAMRVEDWNNGVTAMVSRP</sequence>
<dbReference type="AlphaFoldDB" id="A0A4Y7TG72"/>
<evidence type="ECO:0000256" key="4">
    <source>
        <dbReference type="ARBA" id="ARBA00022824"/>
    </source>
</evidence>
<comment type="subcellular location">
    <subcellularLocation>
        <location evidence="1">Endoplasmic reticulum</location>
    </subcellularLocation>
</comment>
<organism evidence="10 11">
    <name type="scientific">Coprinellus micaceus</name>
    <name type="common">Glistening ink-cap mushroom</name>
    <name type="synonym">Coprinus micaceus</name>
    <dbReference type="NCBI Taxonomy" id="71717"/>
    <lineage>
        <taxon>Eukaryota</taxon>
        <taxon>Fungi</taxon>
        <taxon>Dikarya</taxon>
        <taxon>Basidiomycota</taxon>
        <taxon>Agaricomycotina</taxon>
        <taxon>Agaricomycetes</taxon>
        <taxon>Agaricomycetidae</taxon>
        <taxon>Agaricales</taxon>
        <taxon>Agaricineae</taxon>
        <taxon>Psathyrellaceae</taxon>
        <taxon>Coprinellus</taxon>
    </lineage>
</organism>
<evidence type="ECO:0000256" key="2">
    <source>
        <dbReference type="ARBA" id="ARBA00004922"/>
    </source>
</evidence>
<dbReference type="Pfam" id="PF10250">
    <property type="entry name" value="O-FucT"/>
    <property type="match status" value="1"/>
</dbReference>
<dbReference type="Proteomes" id="UP000298030">
    <property type="component" value="Unassembled WGS sequence"/>
</dbReference>
<protein>
    <recommendedName>
        <fullName evidence="8">GDP-fucose protein O-fucosyltransferase 2</fullName>
    </recommendedName>
</protein>
<dbReference type="GO" id="GO:0006004">
    <property type="term" value="P:fucose metabolic process"/>
    <property type="evidence" value="ECO:0007669"/>
    <property type="project" value="UniProtKB-KW"/>
</dbReference>
<evidence type="ECO:0000256" key="3">
    <source>
        <dbReference type="ARBA" id="ARBA00022679"/>
    </source>
</evidence>
<comment type="pathway">
    <text evidence="2">Protein modification; protein glycosylation.</text>
</comment>
<dbReference type="PANTHER" id="PTHR13398">
    <property type="entry name" value="GDP-FUCOSE PROTEIN O-FUCOSYLTRANSFERASE 2"/>
    <property type="match status" value="1"/>
</dbReference>
<accession>A0A4Y7TG72</accession>
<evidence type="ECO:0000256" key="6">
    <source>
        <dbReference type="ARBA" id="ARBA00023277"/>
    </source>
</evidence>
<keyword evidence="9" id="KW-0812">Transmembrane</keyword>
<keyword evidence="6" id="KW-0119">Carbohydrate metabolism</keyword>
<dbReference type="Gene3D" id="3.40.50.11350">
    <property type="match status" value="1"/>
</dbReference>
<keyword evidence="9" id="KW-0472">Membrane</keyword>
<dbReference type="CDD" id="cd11296">
    <property type="entry name" value="O-FucT_like"/>
    <property type="match status" value="1"/>
</dbReference>
<keyword evidence="3" id="KW-0808">Transferase</keyword>
<dbReference type="GO" id="GO:0046922">
    <property type="term" value="F:peptide-O-fucosyltransferase activity"/>
    <property type="evidence" value="ECO:0007669"/>
    <property type="project" value="InterPro"/>
</dbReference>
<comment type="caution">
    <text evidence="10">The sequence shown here is derived from an EMBL/GenBank/DDBJ whole genome shotgun (WGS) entry which is preliminary data.</text>
</comment>
<dbReference type="STRING" id="71717.A0A4Y7TG72"/>
<feature type="transmembrane region" description="Helical" evidence="9">
    <location>
        <begin position="27"/>
        <end position="46"/>
    </location>
</feature>
<dbReference type="GO" id="GO:0005783">
    <property type="term" value="C:endoplasmic reticulum"/>
    <property type="evidence" value="ECO:0007669"/>
    <property type="project" value="UniProtKB-SubCell"/>
</dbReference>
<name>A0A4Y7TG72_COPMI</name>